<feature type="domain" description="FAD dependent oxidoreductase" evidence="1">
    <location>
        <begin position="6"/>
        <end position="354"/>
    </location>
</feature>
<dbReference type="InterPro" id="IPR041854">
    <property type="entry name" value="BFD-like_2Fe2S-bd_dom_sf"/>
</dbReference>
<dbReference type="Proteomes" id="UP001501803">
    <property type="component" value="Unassembled WGS sequence"/>
</dbReference>
<dbReference type="SUPFAM" id="SSF54373">
    <property type="entry name" value="FAD-linked reductases, C-terminal domain"/>
    <property type="match status" value="1"/>
</dbReference>
<gene>
    <name evidence="3" type="ORF">GCM10022381_34820</name>
</gene>
<dbReference type="SUPFAM" id="SSF51905">
    <property type="entry name" value="FAD/NAD(P)-binding domain"/>
    <property type="match status" value="1"/>
</dbReference>
<proteinExistence type="predicted"/>
<evidence type="ECO:0000313" key="4">
    <source>
        <dbReference type="Proteomes" id="UP001501803"/>
    </source>
</evidence>
<comment type="caution">
    <text evidence="3">The sequence shown here is derived from an EMBL/GenBank/DDBJ whole genome shotgun (WGS) entry which is preliminary data.</text>
</comment>
<evidence type="ECO:0000313" key="3">
    <source>
        <dbReference type="EMBL" id="GAA3889876.1"/>
    </source>
</evidence>
<accession>A0ABP7KWP6</accession>
<keyword evidence="4" id="KW-1185">Reference proteome</keyword>
<feature type="domain" description="BFD-like [2Fe-2S]-binding" evidence="2">
    <location>
        <begin position="401"/>
        <end position="453"/>
    </location>
</feature>
<reference evidence="4" key="1">
    <citation type="journal article" date="2019" name="Int. J. Syst. Evol. Microbiol.">
        <title>The Global Catalogue of Microorganisms (GCM) 10K type strain sequencing project: providing services to taxonomists for standard genome sequencing and annotation.</title>
        <authorList>
            <consortium name="The Broad Institute Genomics Platform"/>
            <consortium name="The Broad Institute Genome Sequencing Center for Infectious Disease"/>
            <person name="Wu L."/>
            <person name="Ma J."/>
        </authorList>
    </citation>
    <scope>NUCLEOTIDE SEQUENCE [LARGE SCALE GENOMIC DNA]</scope>
    <source>
        <strain evidence="4">JCM 17021</strain>
    </source>
</reference>
<dbReference type="PANTHER" id="PTHR42720">
    <property type="entry name" value="GLYCEROL-3-PHOSPHATE DEHYDROGENASE"/>
    <property type="match status" value="1"/>
</dbReference>
<dbReference type="Gene3D" id="1.10.10.1100">
    <property type="entry name" value="BFD-like [2Fe-2S]-binding domain"/>
    <property type="match status" value="1"/>
</dbReference>
<organism evidence="3 4">
    <name type="scientific">Leifsonia kafniensis</name>
    <dbReference type="NCBI Taxonomy" id="475957"/>
    <lineage>
        <taxon>Bacteria</taxon>
        <taxon>Bacillati</taxon>
        <taxon>Actinomycetota</taxon>
        <taxon>Actinomycetes</taxon>
        <taxon>Micrococcales</taxon>
        <taxon>Microbacteriaceae</taxon>
        <taxon>Leifsonia</taxon>
    </lineage>
</organism>
<dbReference type="InterPro" id="IPR052745">
    <property type="entry name" value="G3P_Oxidase/Oxidoreductase"/>
</dbReference>
<dbReference type="Gene3D" id="3.30.9.10">
    <property type="entry name" value="D-Amino Acid Oxidase, subunit A, domain 2"/>
    <property type="match status" value="1"/>
</dbReference>
<dbReference type="InterPro" id="IPR006076">
    <property type="entry name" value="FAD-dep_OxRdtase"/>
</dbReference>
<dbReference type="InterPro" id="IPR036188">
    <property type="entry name" value="FAD/NAD-bd_sf"/>
</dbReference>
<dbReference type="InterPro" id="IPR007419">
    <property type="entry name" value="BFD-like_2Fe2S-bd_dom"/>
</dbReference>
<dbReference type="EMBL" id="BAABCN010000012">
    <property type="protein sequence ID" value="GAA3889876.1"/>
    <property type="molecule type" value="Genomic_DNA"/>
</dbReference>
<name>A0ABP7KWP6_9MICO</name>
<dbReference type="Pfam" id="PF01266">
    <property type="entry name" value="DAO"/>
    <property type="match status" value="1"/>
</dbReference>
<dbReference type="RefSeq" id="WP_345069016.1">
    <property type="nucleotide sequence ID" value="NZ_BAABCN010000012.1"/>
</dbReference>
<dbReference type="Gene3D" id="3.50.50.60">
    <property type="entry name" value="FAD/NAD(P)-binding domain"/>
    <property type="match status" value="1"/>
</dbReference>
<evidence type="ECO:0000259" key="1">
    <source>
        <dbReference type="Pfam" id="PF01266"/>
    </source>
</evidence>
<protein>
    <submittedName>
        <fullName evidence="3">NAD(P)/FAD-dependent oxidoreductase</fullName>
    </submittedName>
</protein>
<dbReference type="Pfam" id="PF04324">
    <property type="entry name" value="Fer2_BFD"/>
    <property type="match status" value="1"/>
</dbReference>
<evidence type="ECO:0000259" key="2">
    <source>
        <dbReference type="Pfam" id="PF04324"/>
    </source>
</evidence>
<dbReference type="PANTHER" id="PTHR42720:SF1">
    <property type="entry name" value="GLYCEROL 3-PHOSPHATE OXIDASE"/>
    <property type="match status" value="1"/>
</dbReference>
<sequence>MTKIYDLAIIGAGVIGCALAREFSRRGHSVALLDSLADFGDGTSKANTAILHTGFDATPGTLESRLVAQGYALLLNYAQQVGIAYENTGAILVAWDTEQVATLPKLQEKARANGYLDTEIIDADAVYSALPQLGPGALGGLTVPGESIIDPWSTSLAFINDATEAGLEFLREHRVTAVRRDGGVTTVTTSAGSVQANWVINAAGLGADIVDRLFGYDRFTVTPRRGELIVFDKAARALVPKIVLPVPTSRGKGVLVAPTVFGNAMLGPTSEDLEDRSDRSTGQAGIATLLEKGRRIMPLLLNEEVTATYAGLRAAIDHPDYFVDVDAGEGYVCLGGIRSTGLTSSLALAEHVNELMVEAGLPSRMTDGRFDSKRVPNLGESFPRPYQQAELIREDPAYGEIVCFCERVTKGEVRDALNSPVPPGDLGGLKRRTRVMMGRCQGFYCGAAIECLFNKDKHNE</sequence>
<dbReference type="CDD" id="cd19946">
    <property type="entry name" value="GlpA-like_Fer2_BFD-like"/>
    <property type="match status" value="1"/>
</dbReference>
<dbReference type="PROSITE" id="PS51257">
    <property type="entry name" value="PROKAR_LIPOPROTEIN"/>
    <property type="match status" value="1"/>
</dbReference>